<dbReference type="AlphaFoldDB" id="A0A7J7G6D3"/>
<feature type="region of interest" description="Disordered" evidence="1">
    <location>
        <begin position="180"/>
        <end position="372"/>
    </location>
</feature>
<evidence type="ECO:0000256" key="1">
    <source>
        <dbReference type="SAM" id="MobiDB-lite"/>
    </source>
</evidence>
<comment type="caution">
    <text evidence="2">The sequence shown here is derived from an EMBL/GenBank/DDBJ whole genome shotgun (WGS) entry which is preliminary data.</text>
</comment>
<organism evidence="2 3">
    <name type="scientific">Camellia sinensis</name>
    <name type="common">Tea plant</name>
    <name type="synonym">Thea sinensis</name>
    <dbReference type="NCBI Taxonomy" id="4442"/>
    <lineage>
        <taxon>Eukaryota</taxon>
        <taxon>Viridiplantae</taxon>
        <taxon>Streptophyta</taxon>
        <taxon>Embryophyta</taxon>
        <taxon>Tracheophyta</taxon>
        <taxon>Spermatophyta</taxon>
        <taxon>Magnoliopsida</taxon>
        <taxon>eudicotyledons</taxon>
        <taxon>Gunneridae</taxon>
        <taxon>Pentapetalae</taxon>
        <taxon>asterids</taxon>
        <taxon>Ericales</taxon>
        <taxon>Theaceae</taxon>
        <taxon>Camellia</taxon>
    </lineage>
</organism>
<dbReference type="CDD" id="cd20404">
    <property type="entry name" value="Tudor_Agenet_AtEML-like"/>
    <property type="match status" value="1"/>
</dbReference>
<keyword evidence="3" id="KW-1185">Reference proteome</keyword>
<feature type="compositionally biased region" description="Basic and acidic residues" evidence="1">
    <location>
        <begin position="214"/>
        <end position="240"/>
    </location>
</feature>
<feature type="compositionally biased region" description="Basic and acidic residues" evidence="1">
    <location>
        <begin position="272"/>
        <end position="293"/>
    </location>
</feature>
<proteinExistence type="predicted"/>
<evidence type="ECO:0000313" key="3">
    <source>
        <dbReference type="Proteomes" id="UP000593564"/>
    </source>
</evidence>
<accession>A0A7J7G6D3</accession>
<feature type="compositionally biased region" description="Basic residues" evidence="1">
    <location>
        <begin position="361"/>
        <end position="372"/>
    </location>
</feature>
<protein>
    <submittedName>
        <fullName evidence="2">Uncharacterized protein</fullName>
    </submittedName>
</protein>
<dbReference type="Gene3D" id="2.30.30.140">
    <property type="match status" value="1"/>
</dbReference>
<feature type="compositionally biased region" description="Low complexity" evidence="1">
    <location>
        <begin position="304"/>
        <end position="323"/>
    </location>
</feature>
<reference evidence="3" key="1">
    <citation type="journal article" date="2020" name="Nat. Commun.">
        <title>Genome assembly of wild tea tree DASZ reveals pedigree and selection history of tea varieties.</title>
        <authorList>
            <person name="Zhang W."/>
            <person name="Zhang Y."/>
            <person name="Qiu H."/>
            <person name="Guo Y."/>
            <person name="Wan H."/>
            <person name="Zhang X."/>
            <person name="Scossa F."/>
            <person name="Alseekh S."/>
            <person name="Zhang Q."/>
            <person name="Wang P."/>
            <person name="Xu L."/>
            <person name="Schmidt M.H."/>
            <person name="Jia X."/>
            <person name="Li D."/>
            <person name="Zhu A."/>
            <person name="Guo F."/>
            <person name="Chen W."/>
            <person name="Ni D."/>
            <person name="Usadel B."/>
            <person name="Fernie A.R."/>
            <person name="Wen W."/>
        </authorList>
    </citation>
    <scope>NUCLEOTIDE SEQUENCE [LARGE SCALE GENOMIC DNA]</scope>
    <source>
        <strain evidence="3">cv. G240</strain>
    </source>
</reference>
<dbReference type="EMBL" id="JACBKZ010000013">
    <property type="protein sequence ID" value="KAF5936300.1"/>
    <property type="molecule type" value="Genomic_DNA"/>
</dbReference>
<feature type="compositionally biased region" description="Basic and acidic residues" evidence="1">
    <location>
        <begin position="324"/>
        <end position="336"/>
    </location>
</feature>
<dbReference type="PANTHER" id="PTHR46238:SF8">
    <property type="entry name" value="ENDONUCLEASE_EXONUCLEASE_PHOSPHATASE DOMAIN-CONTAINING PROTEIN"/>
    <property type="match status" value="1"/>
</dbReference>
<dbReference type="PANTHER" id="PTHR46238">
    <property type="entry name" value="REVERSE TRANSCRIPTASE DOMAIN-CONTAINING PROTEIN"/>
    <property type="match status" value="1"/>
</dbReference>
<reference evidence="2 3" key="2">
    <citation type="submission" date="2020-07" db="EMBL/GenBank/DDBJ databases">
        <title>Genome assembly of wild tea tree DASZ reveals pedigree and selection history of tea varieties.</title>
        <authorList>
            <person name="Zhang W."/>
        </authorList>
    </citation>
    <scope>NUCLEOTIDE SEQUENCE [LARGE SCALE GENOMIC DNA]</scope>
    <source>
        <strain evidence="3">cv. G240</strain>
        <tissue evidence="2">Leaf</tissue>
    </source>
</reference>
<gene>
    <name evidence="2" type="ORF">HYC85_027429</name>
</gene>
<name>A0A7J7G6D3_CAMSI</name>
<evidence type="ECO:0000313" key="2">
    <source>
        <dbReference type="EMBL" id="KAF5936300.1"/>
    </source>
</evidence>
<sequence>MLYGTECWATKKQHVDKMSVAEMRMLRWMCGKTRQDMIRNECIWEWVGVAPIEDKLRENRLRWFGHIQRRPTEAVVKRCDAVTGRVEKKDSCSRLHLMGLKAWFYEGVIDSFDPVKKKHKVSYTDGDEEILNLRDETWELVSGNSESDGEQAAECQSPDPSSDMYVLHFVDCTKRRKRKQTLNHQLSKERGRVHEVEKLPPANRKELLQNLGRKSKDDTKVDGKLKDNTSKSGAKSKDNSQKSSGKSVVDASKTTGKSKDVNASTPKSSIKFKLDSPRAATKDTPKTTTKDTPKTATKSKGKASKSGNKSNANGSGKAKAGSAKVKETEGKEKSTETVKTPKSAKGKSPDTLKGQETGAKSGKKRRRGGAKS</sequence>
<dbReference type="Proteomes" id="UP000593564">
    <property type="component" value="Unassembled WGS sequence"/>
</dbReference>
<feature type="compositionally biased region" description="Basic and acidic residues" evidence="1">
    <location>
        <begin position="186"/>
        <end position="207"/>
    </location>
</feature>